<keyword evidence="3" id="KW-1185">Reference proteome</keyword>
<reference evidence="2" key="1">
    <citation type="submission" date="2022-07" db="EMBL/GenBank/DDBJ databases">
        <title>Chromosome-level genome of Muraenolepis orangiensis.</title>
        <authorList>
            <person name="Kim J."/>
        </authorList>
    </citation>
    <scope>NUCLEOTIDE SEQUENCE</scope>
    <source>
        <strain evidence="2">KU_S4_2022</strain>
        <tissue evidence="2">Muscle</tissue>
    </source>
</reference>
<feature type="compositionally biased region" description="Basic and acidic residues" evidence="1">
    <location>
        <begin position="1"/>
        <end position="12"/>
    </location>
</feature>
<protein>
    <submittedName>
        <fullName evidence="2">Uncharacterized protein</fullName>
    </submittedName>
</protein>
<proteinExistence type="predicted"/>
<dbReference type="OrthoDB" id="3176171at2759"/>
<feature type="region of interest" description="Disordered" evidence="1">
    <location>
        <begin position="1"/>
        <end position="56"/>
    </location>
</feature>
<dbReference type="Proteomes" id="UP001148018">
    <property type="component" value="Unassembled WGS sequence"/>
</dbReference>
<dbReference type="EMBL" id="JANIIK010000112">
    <property type="protein sequence ID" value="KAJ3593443.1"/>
    <property type="molecule type" value="Genomic_DNA"/>
</dbReference>
<organism evidence="2 3">
    <name type="scientific">Muraenolepis orangiensis</name>
    <name type="common">Patagonian moray cod</name>
    <dbReference type="NCBI Taxonomy" id="630683"/>
    <lineage>
        <taxon>Eukaryota</taxon>
        <taxon>Metazoa</taxon>
        <taxon>Chordata</taxon>
        <taxon>Craniata</taxon>
        <taxon>Vertebrata</taxon>
        <taxon>Euteleostomi</taxon>
        <taxon>Actinopterygii</taxon>
        <taxon>Neopterygii</taxon>
        <taxon>Teleostei</taxon>
        <taxon>Neoteleostei</taxon>
        <taxon>Acanthomorphata</taxon>
        <taxon>Zeiogadaria</taxon>
        <taxon>Gadariae</taxon>
        <taxon>Gadiformes</taxon>
        <taxon>Muraenolepidoidei</taxon>
        <taxon>Muraenolepididae</taxon>
        <taxon>Muraenolepis</taxon>
    </lineage>
</organism>
<evidence type="ECO:0000256" key="1">
    <source>
        <dbReference type="SAM" id="MobiDB-lite"/>
    </source>
</evidence>
<name>A0A9Q0ID83_9TELE</name>
<comment type="caution">
    <text evidence="2">The sequence shown here is derived from an EMBL/GenBank/DDBJ whole genome shotgun (WGS) entry which is preliminary data.</text>
</comment>
<feature type="region of interest" description="Disordered" evidence="1">
    <location>
        <begin position="74"/>
        <end position="141"/>
    </location>
</feature>
<gene>
    <name evidence="2" type="ORF">NHX12_005778</name>
</gene>
<sequence length="141" mass="14952">MYRDELCSRDARGGPATGTREAPPKRPARRNLSASLDPRAPEEGAVPLRRTPTCPSPACDPNMTFEVLDCEDQSPTNSTVVVGPASVSPCGGPGPGEPRPPPAAKGSGRSFQIPSLLDMRRAKPPYMAMTSAAQRKRKLNG</sequence>
<accession>A0A9Q0ID83</accession>
<feature type="compositionally biased region" description="Low complexity" evidence="1">
    <location>
        <begin position="80"/>
        <end position="90"/>
    </location>
</feature>
<evidence type="ECO:0000313" key="3">
    <source>
        <dbReference type="Proteomes" id="UP001148018"/>
    </source>
</evidence>
<dbReference type="AlphaFoldDB" id="A0A9Q0ID83"/>
<evidence type="ECO:0000313" key="2">
    <source>
        <dbReference type="EMBL" id="KAJ3593443.1"/>
    </source>
</evidence>